<keyword evidence="2" id="KW-1185">Reference proteome</keyword>
<evidence type="ECO:0000313" key="2">
    <source>
        <dbReference type="Proteomes" id="UP000489600"/>
    </source>
</evidence>
<dbReference type="AlphaFoldDB" id="A0A565AP47"/>
<sequence length="68" mass="7836">MVPMLGVFQDDVFVVNGLQFSNQQQRTTQVANFTDAQPQMTDLSAMFSNGQRSLNWKSMMFSWKGRKQ</sequence>
<name>A0A565AP47_9BRAS</name>
<organism evidence="1 2">
    <name type="scientific">Arabis nemorensis</name>
    <dbReference type="NCBI Taxonomy" id="586526"/>
    <lineage>
        <taxon>Eukaryota</taxon>
        <taxon>Viridiplantae</taxon>
        <taxon>Streptophyta</taxon>
        <taxon>Embryophyta</taxon>
        <taxon>Tracheophyta</taxon>
        <taxon>Spermatophyta</taxon>
        <taxon>Magnoliopsida</taxon>
        <taxon>eudicotyledons</taxon>
        <taxon>Gunneridae</taxon>
        <taxon>Pentapetalae</taxon>
        <taxon>rosids</taxon>
        <taxon>malvids</taxon>
        <taxon>Brassicales</taxon>
        <taxon>Brassicaceae</taxon>
        <taxon>Arabideae</taxon>
        <taxon>Arabis</taxon>
    </lineage>
</organism>
<gene>
    <name evidence="1" type="ORF">ANE_LOCUS1665</name>
</gene>
<reference evidence="1" key="1">
    <citation type="submission" date="2019-07" db="EMBL/GenBank/DDBJ databases">
        <authorList>
            <person name="Dittberner H."/>
        </authorList>
    </citation>
    <scope>NUCLEOTIDE SEQUENCE [LARGE SCALE GENOMIC DNA]</scope>
</reference>
<dbReference type="EMBL" id="CABITT030000001">
    <property type="protein sequence ID" value="VVA91220.1"/>
    <property type="molecule type" value="Genomic_DNA"/>
</dbReference>
<comment type="caution">
    <text evidence="1">The sequence shown here is derived from an EMBL/GenBank/DDBJ whole genome shotgun (WGS) entry which is preliminary data.</text>
</comment>
<evidence type="ECO:0000313" key="1">
    <source>
        <dbReference type="EMBL" id="VVA91220.1"/>
    </source>
</evidence>
<proteinExistence type="predicted"/>
<protein>
    <submittedName>
        <fullName evidence="1">Uncharacterized protein</fullName>
    </submittedName>
</protein>
<accession>A0A565AP47</accession>
<dbReference type="Proteomes" id="UP000489600">
    <property type="component" value="Unassembled WGS sequence"/>
</dbReference>